<dbReference type="Gene3D" id="1.20.5.1930">
    <property type="match status" value="1"/>
</dbReference>
<reference evidence="3" key="1">
    <citation type="journal article" date="2019" name="Int. J. Syst. Evol. Microbiol.">
        <title>The Global Catalogue of Microorganisms (GCM) 10K type strain sequencing project: providing services to taxonomists for standard genome sequencing and annotation.</title>
        <authorList>
            <consortium name="The Broad Institute Genomics Platform"/>
            <consortium name="The Broad Institute Genome Sequencing Center for Infectious Disease"/>
            <person name="Wu L."/>
            <person name="Ma J."/>
        </authorList>
    </citation>
    <scope>NUCLEOTIDE SEQUENCE [LARGE SCALE GENOMIC DNA]</scope>
    <source>
        <strain evidence="3">JCM 3338</strain>
    </source>
</reference>
<dbReference type="Proteomes" id="UP001597402">
    <property type="component" value="Unassembled WGS sequence"/>
</dbReference>
<sequence length="72" mass="7707">MLSRPRGLVRHPVAQPVARARSPTPASAFSERLVEAQEDERARIAADVHDDSVQALAAVGLRRGAALLTARP</sequence>
<evidence type="ECO:0000313" key="2">
    <source>
        <dbReference type="EMBL" id="MFD2093710.1"/>
    </source>
</evidence>
<protein>
    <recommendedName>
        <fullName evidence="4">Histidine kinase</fullName>
    </recommendedName>
</protein>
<evidence type="ECO:0000313" key="3">
    <source>
        <dbReference type="Proteomes" id="UP001597402"/>
    </source>
</evidence>
<accession>A0ABW4XE92</accession>
<comment type="caution">
    <text evidence="2">The sequence shown here is derived from an EMBL/GenBank/DDBJ whole genome shotgun (WGS) entry which is preliminary data.</text>
</comment>
<organism evidence="2 3">
    <name type="scientific">Blastococcus deserti</name>
    <dbReference type="NCBI Taxonomy" id="2259033"/>
    <lineage>
        <taxon>Bacteria</taxon>
        <taxon>Bacillati</taxon>
        <taxon>Actinomycetota</taxon>
        <taxon>Actinomycetes</taxon>
        <taxon>Geodermatophilales</taxon>
        <taxon>Geodermatophilaceae</taxon>
        <taxon>Blastococcus</taxon>
    </lineage>
</organism>
<feature type="region of interest" description="Disordered" evidence="1">
    <location>
        <begin position="1"/>
        <end position="34"/>
    </location>
</feature>
<evidence type="ECO:0000256" key="1">
    <source>
        <dbReference type="SAM" id="MobiDB-lite"/>
    </source>
</evidence>
<name>A0ABW4XE92_9ACTN</name>
<evidence type="ECO:0008006" key="4">
    <source>
        <dbReference type="Google" id="ProtNLM"/>
    </source>
</evidence>
<dbReference type="RefSeq" id="WP_376879622.1">
    <property type="nucleotide sequence ID" value="NZ_JBHUHP010000028.1"/>
</dbReference>
<dbReference type="EMBL" id="JBHUHP010000028">
    <property type="protein sequence ID" value="MFD2093710.1"/>
    <property type="molecule type" value="Genomic_DNA"/>
</dbReference>
<proteinExistence type="predicted"/>
<keyword evidence="3" id="KW-1185">Reference proteome</keyword>
<gene>
    <name evidence="2" type="ORF">ACFSHS_19285</name>
</gene>